<dbReference type="AlphaFoldDB" id="A0AAJ0FHA7"/>
<gene>
    <name evidence="8" type="ORF">QBC33DRAFT_602354</name>
</gene>
<comment type="caution">
    <text evidence="8">The sequence shown here is derived from an EMBL/GenBank/DDBJ whole genome shotgun (WGS) entry which is preliminary data.</text>
</comment>
<dbReference type="RefSeq" id="XP_060278182.1">
    <property type="nucleotide sequence ID" value="XM_060432151.1"/>
</dbReference>
<keyword evidence="4" id="KW-0274">FAD</keyword>
<comment type="cofactor">
    <cofactor evidence="1">
        <name>FAD</name>
        <dbReference type="ChEBI" id="CHEBI:57692"/>
    </cofactor>
</comment>
<organism evidence="8 9">
    <name type="scientific">Phialemonium atrogriseum</name>
    <dbReference type="NCBI Taxonomy" id="1093897"/>
    <lineage>
        <taxon>Eukaryota</taxon>
        <taxon>Fungi</taxon>
        <taxon>Dikarya</taxon>
        <taxon>Ascomycota</taxon>
        <taxon>Pezizomycotina</taxon>
        <taxon>Sordariomycetes</taxon>
        <taxon>Sordariomycetidae</taxon>
        <taxon>Cephalothecales</taxon>
        <taxon>Cephalothecaceae</taxon>
        <taxon>Phialemonium</taxon>
    </lineage>
</organism>
<dbReference type="Pfam" id="PF08031">
    <property type="entry name" value="BBE"/>
    <property type="match status" value="1"/>
</dbReference>
<dbReference type="SUPFAM" id="SSF56176">
    <property type="entry name" value="FAD-binding/transporter-associated domain-like"/>
    <property type="match status" value="1"/>
</dbReference>
<sequence>MQATLAAALLGLALSPSRATGSPLDRRDDALADCLAAAGVPTDIPGTDDWAQDAAPFNLRLSYTPAAIAVPATADHVRDAVACGRALGVKTSAKCGGHSYASFGLGGEDGHLVVELDRLNAVVLDAASGVADVQAGARLGHVAAELYDQGKRGISHGTCPGVGVAGHALHGGFGMSSHTKGLALDWMVGATVVLANSTVVDVSETEHPDLFWAIRGAGSSVGIVTSFRFKTFEAPETVTLFVASVPWKNQSVAADGLKAVQDFALNSMPAELNMRVFVTGHFVNLEGLYWGDNENMQAVLQPLLDKTGAKLQLQQQGGWMDQLKHFGNGMPLDQGHPYDSHETFYSSSLYTRELSDKQVEALTTYWFSYAKSNKRDWYFQLDIHGGNTSAVTAPGVDSTSYAHRDYLFMYSFYDPVDGGSYPADGFSCMQNFVSNITAGMGQFGQYINYPDSVMTQETAQARYWGAHLPRLQAIKAEVDPDDLFHYPQGITPAKSTILDD</sequence>
<dbReference type="InterPro" id="IPR012951">
    <property type="entry name" value="BBE"/>
</dbReference>
<dbReference type="InterPro" id="IPR016166">
    <property type="entry name" value="FAD-bd_PCMH"/>
</dbReference>
<evidence type="ECO:0000256" key="3">
    <source>
        <dbReference type="ARBA" id="ARBA00022630"/>
    </source>
</evidence>
<dbReference type="Gene3D" id="3.30.465.10">
    <property type="match status" value="1"/>
</dbReference>
<evidence type="ECO:0000256" key="1">
    <source>
        <dbReference type="ARBA" id="ARBA00001974"/>
    </source>
</evidence>
<dbReference type="EMBL" id="MU839045">
    <property type="protein sequence ID" value="KAK1761969.1"/>
    <property type="molecule type" value="Genomic_DNA"/>
</dbReference>
<protein>
    <recommendedName>
        <fullName evidence="7">FAD-binding PCMH-type domain-containing protein</fullName>
    </recommendedName>
</protein>
<dbReference type="InterPro" id="IPR050416">
    <property type="entry name" value="FAD-linked_Oxidoreductase"/>
</dbReference>
<evidence type="ECO:0000256" key="2">
    <source>
        <dbReference type="ARBA" id="ARBA00005466"/>
    </source>
</evidence>
<evidence type="ECO:0000256" key="5">
    <source>
        <dbReference type="ARBA" id="ARBA00023002"/>
    </source>
</evidence>
<dbReference type="InterPro" id="IPR016169">
    <property type="entry name" value="FAD-bd_PCMH_sub2"/>
</dbReference>
<dbReference type="PANTHER" id="PTHR42973">
    <property type="entry name" value="BINDING OXIDOREDUCTASE, PUTATIVE (AFU_ORTHOLOGUE AFUA_1G17690)-RELATED"/>
    <property type="match status" value="1"/>
</dbReference>
<name>A0AAJ0FHA7_9PEZI</name>
<comment type="similarity">
    <text evidence="2">Belongs to the oxygen-dependent FAD-linked oxidoreductase family.</text>
</comment>
<dbReference type="PANTHER" id="PTHR42973:SF39">
    <property type="entry name" value="FAD-BINDING PCMH-TYPE DOMAIN-CONTAINING PROTEIN"/>
    <property type="match status" value="1"/>
</dbReference>
<proteinExistence type="inferred from homology"/>
<dbReference type="GO" id="GO:0016491">
    <property type="term" value="F:oxidoreductase activity"/>
    <property type="evidence" value="ECO:0007669"/>
    <property type="project" value="UniProtKB-KW"/>
</dbReference>
<dbReference type="GeneID" id="85315338"/>
<evidence type="ECO:0000313" key="8">
    <source>
        <dbReference type="EMBL" id="KAK1761969.1"/>
    </source>
</evidence>
<dbReference type="Proteomes" id="UP001244011">
    <property type="component" value="Unassembled WGS sequence"/>
</dbReference>
<evidence type="ECO:0000256" key="4">
    <source>
        <dbReference type="ARBA" id="ARBA00022827"/>
    </source>
</evidence>
<reference evidence="8" key="1">
    <citation type="submission" date="2023-06" db="EMBL/GenBank/DDBJ databases">
        <title>Genome-scale phylogeny and comparative genomics of the fungal order Sordariales.</title>
        <authorList>
            <consortium name="Lawrence Berkeley National Laboratory"/>
            <person name="Hensen N."/>
            <person name="Bonometti L."/>
            <person name="Westerberg I."/>
            <person name="Brannstrom I.O."/>
            <person name="Guillou S."/>
            <person name="Cros-Aarteil S."/>
            <person name="Calhoun S."/>
            <person name="Haridas S."/>
            <person name="Kuo A."/>
            <person name="Mondo S."/>
            <person name="Pangilinan J."/>
            <person name="Riley R."/>
            <person name="Labutti K."/>
            <person name="Andreopoulos B."/>
            <person name="Lipzen A."/>
            <person name="Chen C."/>
            <person name="Yanf M."/>
            <person name="Daum C."/>
            <person name="Ng V."/>
            <person name="Clum A."/>
            <person name="Steindorff A."/>
            <person name="Ohm R."/>
            <person name="Martin F."/>
            <person name="Silar P."/>
            <person name="Natvig D."/>
            <person name="Lalanne C."/>
            <person name="Gautier V."/>
            <person name="Ament-Velasquez S.L."/>
            <person name="Kruys A."/>
            <person name="Hutchinson M.I."/>
            <person name="Powell A.J."/>
            <person name="Barry K."/>
            <person name="Miller A.N."/>
            <person name="Grigoriev I.V."/>
            <person name="Debuchy R."/>
            <person name="Gladieux P."/>
            <person name="Thoren M.H."/>
            <person name="Johannesson H."/>
        </authorList>
    </citation>
    <scope>NUCLEOTIDE SEQUENCE</scope>
    <source>
        <strain evidence="8">8032-3</strain>
    </source>
</reference>
<dbReference type="GO" id="GO:0071949">
    <property type="term" value="F:FAD binding"/>
    <property type="evidence" value="ECO:0007669"/>
    <property type="project" value="InterPro"/>
</dbReference>
<evidence type="ECO:0000259" key="7">
    <source>
        <dbReference type="PROSITE" id="PS51387"/>
    </source>
</evidence>
<feature type="domain" description="FAD-binding PCMH-type" evidence="7">
    <location>
        <begin position="61"/>
        <end position="234"/>
    </location>
</feature>
<dbReference type="InterPro" id="IPR006094">
    <property type="entry name" value="Oxid_FAD_bind_N"/>
</dbReference>
<keyword evidence="3" id="KW-0285">Flavoprotein</keyword>
<dbReference type="Gene3D" id="3.40.462.20">
    <property type="match status" value="1"/>
</dbReference>
<dbReference type="InterPro" id="IPR036318">
    <property type="entry name" value="FAD-bd_PCMH-like_sf"/>
</dbReference>
<dbReference type="Pfam" id="PF01565">
    <property type="entry name" value="FAD_binding_4"/>
    <property type="match status" value="1"/>
</dbReference>
<keyword evidence="9" id="KW-1185">Reference proteome</keyword>
<keyword evidence="6" id="KW-0732">Signal</keyword>
<evidence type="ECO:0000313" key="9">
    <source>
        <dbReference type="Proteomes" id="UP001244011"/>
    </source>
</evidence>
<feature type="signal peptide" evidence="6">
    <location>
        <begin position="1"/>
        <end position="19"/>
    </location>
</feature>
<dbReference type="PROSITE" id="PS51387">
    <property type="entry name" value="FAD_PCMH"/>
    <property type="match status" value="1"/>
</dbReference>
<accession>A0AAJ0FHA7</accession>
<evidence type="ECO:0000256" key="6">
    <source>
        <dbReference type="SAM" id="SignalP"/>
    </source>
</evidence>
<feature type="chain" id="PRO_5042466669" description="FAD-binding PCMH-type domain-containing protein" evidence="6">
    <location>
        <begin position="20"/>
        <end position="500"/>
    </location>
</feature>
<keyword evidence="5" id="KW-0560">Oxidoreductase</keyword>